<proteinExistence type="predicted"/>
<keyword evidence="3" id="KW-1185">Reference proteome</keyword>
<dbReference type="Pfam" id="PF04264">
    <property type="entry name" value="YceI"/>
    <property type="match status" value="1"/>
</dbReference>
<evidence type="ECO:0000259" key="1">
    <source>
        <dbReference type="Pfam" id="PF04264"/>
    </source>
</evidence>
<dbReference type="Gene3D" id="2.40.128.110">
    <property type="entry name" value="Lipid/polyisoprenoid-binding, YceI-like"/>
    <property type="match status" value="1"/>
</dbReference>
<protein>
    <submittedName>
        <fullName evidence="2">YceI family protein</fullName>
    </submittedName>
</protein>
<dbReference type="InterPro" id="IPR007372">
    <property type="entry name" value="Lipid/polyisoprenoid-bd_YceI"/>
</dbReference>
<feature type="domain" description="Lipid/polyisoprenoid-binding YceI-like" evidence="1">
    <location>
        <begin position="38"/>
        <end position="173"/>
    </location>
</feature>
<dbReference type="PANTHER" id="PTHR34406">
    <property type="entry name" value="PROTEIN YCEI"/>
    <property type="match status" value="1"/>
</dbReference>
<evidence type="ECO:0000313" key="3">
    <source>
        <dbReference type="Proteomes" id="UP001060012"/>
    </source>
</evidence>
<organism evidence="2 3">
    <name type="scientific">Arcobacter roscoffensis</name>
    <dbReference type="NCBI Taxonomy" id="2961520"/>
    <lineage>
        <taxon>Bacteria</taxon>
        <taxon>Pseudomonadati</taxon>
        <taxon>Campylobacterota</taxon>
        <taxon>Epsilonproteobacteria</taxon>
        <taxon>Campylobacterales</taxon>
        <taxon>Arcobacteraceae</taxon>
        <taxon>Arcobacter</taxon>
    </lineage>
</organism>
<gene>
    <name evidence="2" type="ORF">NJU99_07460</name>
</gene>
<dbReference type="RefSeq" id="WP_254575291.1">
    <property type="nucleotide sequence ID" value="NZ_CP100595.1"/>
</dbReference>
<reference evidence="2" key="1">
    <citation type="submission" date="2022-07" db="EMBL/GenBank/DDBJ databases">
        <title>Arcobacter roscoffensis sp. nov., a marine bacterium isolated from coastal seawater collected from Roscoff, France.</title>
        <authorList>
            <person name="Pascual J."/>
            <person name="Lepeaux C."/>
            <person name="Methner A."/>
            <person name="Overmann J."/>
        </authorList>
    </citation>
    <scope>NUCLEOTIDE SEQUENCE</scope>
    <source>
        <strain evidence="2">ARW1-2F2</strain>
    </source>
</reference>
<name>A0ABY5E1V4_9BACT</name>
<sequence>MYKLILLVLFAITALTANKLVLENGEVIAHTEIFGDKNIDPKTKKIYTNLQYENDFSNIKGTIWINSIDLESEDSSRDKNMYDLLKSKINPKISFDFINVRKIDKDNYMIEGFISLNKVSRKVKALTKISKSNNKVFFDGVFSINLTDYNLEPPTLLFLAVRNKIDIKYNFKFSDM</sequence>
<dbReference type="SUPFAM" id="SSF101874">
    <property type="entry name" value="YceI-like"/>
    <property type="match status" value="1"/>
</dbReference>
<evidence type="ECO:0000313" key="2">
    <source>
        <dbReference type="EMBL" id="UTJ05110.1"/>
    </source>
</evidence>
<dbReference type="EMBL" id="CP100595">
    <property type="protein sequence ID" value="UTJ05110.1"/>
    <property type="molecule type" value="Genomic_DNA"/>
</dbReference>
<dbReference type="InterPro" id="IPR036761">
    <property type="entry name" value="TTHA0802/YceI-like_sf"/>
</dbReference>
<accession>A0ABY5E1V4</accession>
<dbReference type="Proteomes" id="UP001060012">
    <property type="component" value="Chromosome"/>
</dbReference>
<dbReference type="PANTHER" id="PTHR34406:SF1">
    <property type="entry name" value="PROTEIN YCEI"/>
    <property type="match status" value="1"/>
</dbReference>